<keyword evidence="2" id="KW-1185">Reference proteome</keyword>
<sequence>MASIAINRQGLKELSHFNVNSQFCQQYGTQAFNFSGEITPQYQQICASFSEVIDDMMADMQALKKEIPVFGTK</sequence>
<comment type="caution">
    <text evidence="1">The sequence shown here is derived from an EMBL/GenBank/DDBJ whole genome shotgun (WGS) entry which is preliminary data.</text>
</comment>
<proteinExistence type="predicted"/>
<dbReference type="EMBL" id="BBVC01000031">
    <property type="protein sequence ID" value="GAO98200.1"/>
    <property type="molecule type" value="Genomic_DNA"/>
</dbReference>
<dbReference type="AlphaFoldDB" id="A0A0K8MCC2"/>
<protein>
    <submittedName>
        <fullName evidence="1">Uncharacterized protein</fullName>
    </submittedName>
</protein>
<evidence type="ECO:0000313" key="2">
    <source>
        <dbReference type="Proteomes" id="UP000036771"/>
    </source>
</evidence>
<dbReference type="Proteomes" id="UP000036771">
    <property type="component" value="Unassembled WGS sequence"/>
</dbReference>
<organism evidence="1 2">
    <name type="scientific">Caedimonas varicaedens</name>
    <dbReference type="NCBI Taxonomy" id="1629334"/>
    <lineage>
        <taxon>Bacteria</taxon>
        <taxon>Pseudomonadati</taxon>
        <taxon>Pseudomonadota</taxon>
        <taxon>Alphaproteobacteria</taxon>
        <taxon>Holosporales</taxon>
        <taxon>Caedimonadaceae</taxon>
        <taxon>Caedimonas</taxon>
    </lineage>
</organism>
<name>A0A0K8MCC2_9PROT</name>
<accession>A0A0K8MCC2</accession>
<evidence type="ECO:0000313" key="1">
    <source>
        <dbReference type="EMBL" id="GAO98200.1"/>
    </source>
</evidence>
<reference evidence="1 2" key="1">
    <citation type="submission" date="2015-03" db="EMBL/GenBank/DDBJ databases">
        <title>Caedibacter varicaedens, whole genome shotgun sequence.</title>
        <authorList>
            <person name="Suzuki H."/>
            <person name="Dapper A.L."/>
            <person name="Gibson A.K."/>
            <person name="Jackson C."/>
            <person name="Lee H."/>
            <person name="Pejaver V.R."/>
            <person name="Doak T."/>
            <person name="Lynch M."/>
        </authorList>
    </citation>
    <scope>NUCLEOTIDE SEQUENCE [LARGE SCALE GENOMIC DNA]</scope>
</reference>
<gene>
    <name evidence="1" type="ORF">Cva_00848</name>
</gene>